<sequence>MPDEQGGLASLGAAVPIALRRSLALLSMLAGGWLIYMSATTATSSRLVVLAAGYLAGGALLLYASRWGVLTRWTLGAAAVAGPAGTAASLLVREQGSVEAFSYTLRLGYPLHAAHRTAPGESVAVARAALSDVPWRPDWGYAAADALFWAYCGLVLAVLVTVAVRAARSRA</sequence>
<keyword evidence="1" id="KW-1133">Transmembrane helix</keyword>
<dbReference type="Proteomes" id="UP001183643">
    <property type="component" value="Unassembled WGS sequence"/>
</dbReference>
<feature type="transmembrane region" description="Helical" evidence="1">
    <location>
        <begin position="146"/>
        <end position="167"/>
    </location>
</feature>
<keyword evidence="1" id="KW-0812">Transmembrane</keyword>
<reference evidence="2" key="1">
    <citation type="submission" date="2023-07" db="EMBL/GenBank/DDBJ databases">
        <title>Sequencing the genomes of 1000 actinobacteria strains.</title>
        <authorList>
            <person name="Klenk H.-P."/>
        </authorList>
    </citation>
    <scope>NUCLEOTIDE SEQUENCE</scope>
    <source>
        <strain evidence="2">DSM 44707</strain>
    </source>
</reference>
<name>A0AAE3YZ65_9ACTN</name>
<evidence type="ECO:0000256" key="1">
    <source>
        <dbReference type="SAM" id="Phobius"/>
    </source>
</evidence>
<comment type="caution">
    <text evidence="2">The sequence shown here is derived from an EMBL/GenBank/DDBJ whole genome shotgun (WGS) entry which is preliminary data.</text>
</comment>
<evidence type="ECO:0000313" key="3">
    <source>
        <dbReference type="Proteomes" id="UP001183643"/>
    </source>
</evidence>
<protein>
    <submittedName>
        <fullName evidence="2">Uncharacterized protein</fullName>
    </submittedName>
</protein>
<keyword evidence="1" id="KW-0472">Membrane</keyword>
<feature type="transmembrane region" description="Helical" evidence="1">
    <location>
        <begin position="47"/>
        <end position="65"/>
    </location>
</feature>
<organism evidence="2 3">
    <name type="scientific">Catenuloplanes atrovinosus</name>
    <dbReference type="NCBI Taxonomy" id="137266"/>
    <lineage>
        <taxon>Bacteria</taxon>
        <taxon>Bacillati</taxon>
        <taxon>Actinomycetota</taxon>
        <taxon>Actinomycetes</taxon>
        <taxon>Micromonosporales</taxon>
        <taxon>Micromonosporaceae</taxon>
        <taxon>Catenuloplanes</taxon>
    </lineage>
</organism>
<keyword evidence="3" id="KW-1185">Reference proteome</keyword>
<feature type="transmembrane region" description="Helical" evidence="1">
    <location>
        <begin position="12"/>
        <end position="35"/>
    </location>
</feature>
<proteinExistence type="predicted"/>
<dbReference type="EMBL" id="JAVDYB010000001">
    <property type="protein sequence ID" value="MDR7280806.1"/>
    <property type="molecule type" value="Genomic_DNA"/>
</dbReference>
<evidence type="ECO:0000313" key="2">
    <source>
        <dbReference type="EMBL" id="MDR7280806.1"/>
    </source>
</evidence>
<dbReference type="RefSeq" id="WP_310375564.1">
    <property type="nucleotide sequence ID" value="NZ_JAVDYB010000001.1"/>
</dbReference>
<dbReference type="AlphaFoldDB" id="A0AAE3YZ65"/>
<gene>
    <name evidence="2" type="ORF">J2S41_007584</name>
</gene>
<accession>A0AAE3YZ65</accession>